<evidence type="ECO:0000256" key="2">
    <source>
        <dbReference type="ARBA" id="ARBA00023445"/>
    </source>
</evidence>
<comment type="similarity">
    <text evidence="2">Belongs to the NAD(P)-dependent epimerase/dehydratase family. Dihydroflavonol-4-reductase subfamily.</text>
</comment>
<dbReference type="Pfam" id="PF01370">
    <property type="entry name" value="Epimerase"/>
    <property type="match status" value="1"/>
</dbReference>
<dbReference type="PANTHER" id="PTHR10366">
    <property type="entry name" value="NAD DEPENDENT EPIMERASE/DEHYDRATASE"/>
    <property type="match status" value="1"/>
</dbReference>
<dbReference type="AlphaFoldDB" id="A0AAD7CTJ7"/>
<evidence type="ECO:0000256" key="1">
    <source>
        <dbReference type="ARBA" id="ARBA00023002"/>
    </source>
</evidence>
<dbReference type="InterPro" id="IPR050425">
    <property type="entry name" value="NAD(P)_dehydrat-like"/>
</dbReference>
<dbReference type="SUPFAM" id="SSF51735">
    <property type="entry name" value="NAD(P)-binding Rossmann-fold domains"/>
    <property type="match status" value="1"/>
</dbReference>
<feature type="domain" description="NAD-dependent epimerase/dehydratase" evidence="3">
    <location>
        <begin position="1"/>
        <end position="255"/>
    </location>
</feature>
<keyword evidence="1" id="KW-0560">Oxidoreductase</keyword>
<feature type="non-terminal residue" evidence="4">
    <location>
        <position position="1"/>
    </location>
</feature>
<organism evidence="4 5">
    <name type="scientific">Mycena rosella</name>
    <name type="common">Pink bonnet</name>
    <name type="synonym">Agaricus rosellus</name>
    <dbReference type="NCBI Taxonomy" id="1033263"/>
    <lineage>
        <taxon>Eukaryota</taxon>
        <taxon>Fungi</taxon>
        <taxon>Dikarya</taxon>
        <taxon>Basidiomycota</taxon>
        <taxon>Agaricomycotina</taxon>
        <taxon>Agaricomycetes</taxon>
        <taxon>Agaricomycetidae</taxon>
        <taxon>Agaricales</taxon>
        <taxon>Marasmiineae</taxon>
        <taxon>Mycenaceae</taxon>
        <taxon>Mycena</taxon>
    </lineage>
</organism>
<name>A0AAD7CTJ7_MYCRO</name>
<proteinExistence type="inferred from homology"/>
<evidence type="ECO:0000313" key="4">
    <source>
        <dbReference type="EMBL" id="KAJ7662975.1"/>
    </source>
</evidence>
<reference evidence="4" key="1">
    <citation type="submission" date="2023-03" db="EMBL/GenBank/DDBJ databases">
        <title>Massive genome expansion in bonnet fungi (Mycena s.s.) driven by repeated elements and novel gene families across ecological guilds.</title>
        <authorList>
            <consortium name="Lawrence Berkeley National Laboratory"/>
            <person name="Harder C.B."/>
            <person name="Miyauchi S."/>
            <person name="Viragh M."/>
            <person name="Kuo A."/>
            <person name="Thoen E."/>
            <person name="Andreopoulos B."/>
            <person name="Lu D."/>
            <person name="Skrede I."/>
            <person name="Drula E."/>
            <person name="Henrissat B."/>
            <person name="Morin E."/>
            <person name="Kohler A."/>
            <person name="Barry K."/>
            <person name="LaButti K."/>
            <person name="Morin E."/>
            <person name="Salamov A."/>
            <person name="Lipzen A."/>
            <person name="Mereny Z."/>
            <person name="Hegedus B."/>
            <person name="Baldrian P."/>
            <person name="Stursova M."/>
            <person name="Weitz H."/>
            <person name="Taylor A."/>
            <person name="Grigoriev I.V."/>
            <person name="Nagy L.G."/>
            <person name="Martin F."/>
            <person name="Kauserud H."/>
        </authorList>
    </citation>
    <scope>NUCLEOTIDE SEQUENCE</scope>
    <source>
        <strain evidence="4">CBHHK067</strain>
    </source>
</reference>
<comment type="caution">
    <text evidence="4">The sequence shown here is derived from an EMBL/GenBank/DDBJ whole genome shotgun (WGS) entry which is preliminary data.</text>
</comment>
<gene>
    <name evidence="4" type="ORF">B0H17DRAFT_952862</name>
</gene>
<accession>A0AAD7CTJ7</accession>
<keyword evidence="5" id="KW-1185">Reference proteome</keyword>
<dbReference type="GO" id="GO:0016616">
    <property type="term" value="F:oxidoreductase activity, acting on the CH-OH group of donors, NAD or NADP as acceptor"/>
    <property type="evidence" value="ECO:0007669"/>
    <property type="project" value="TreeGrafter"/>
</dbReference>
<dbReference type="PANTHER" id="PTHR10366:SF564">
    <property type="entry name" value="STEROL-4-ALPHA-CARBOXYLATE 3-DEHYDROGENASE, DECARBOXYLATING"/>
    <property type="match status" value="1"/>
</dbReference>
<evidence type="ECO:0000259" key="3">
    <source>
        <dbReference type="Pfam" id="PF01370"/>
    </source>
</evidence>
<protein>
    <recommendedName>
        <fullName evidence="3">NAD-dependent epimerase/dehydratase domain-containing protein</fullName>
    </recommendedName>
</protein>
<dbReference type="Gene3D" id="3.40.50.720">
    <property type="entry name" value="NAD(P)-binding Rossmann-like Domain"/>
    <property type="match status" value="1"/>
</dbReference>
<dbReference type="EMBL" id="JARKIE010000236">
    <property type="protein sequence ID" value="KAJ7662975.1"/>
    <property type="molecule type" value="Genomic_DNA"/>
</dbReference>
<dbReference type="Proteomes" id="UP001221757">
    <property type="component" value="Unassembled WGS sequence"/>
</dbReference>
<evidence type="ECO:0000313" key="5">
    <source>
        <dbReference type="Proteomes" id="UP001221757"/>
    </source>
</evidence>
<dbReference type="InterPro" id="IPR036291">
    <property type="entry name" value="NAD(P)-bd_dom_sf"/>
</dbReference>
<sequence length="282" mass="30582">VTGVSGFVGSHVAMQLLAKGYAVRGTARGSKVSELRAAKVAQDTNFEIVEVEDIATAELGSALKDVEYIIHTPSPLAGRATFAEALESAVRGSLNVLEQAEKAGISKIVLISSWATTMDRTSSELLCGVHSTFQPEQLRWKKCIRAATEEDLLTGNNNPLWNYLATKILVEVAAWKFAKEHPSLALTMTNPPFIYGPLHVDFPTPDRTRLGANVMIYALIAGATGRVLPPQLAPFYCDVHDVARVHVRSLSVGKSDEQKRFLISGGTFTWKAAVEYLARGTS</sequence>
<dbReference type="InterPro" id="IPR001509">
    <property type="entry name" value="Epimerase_deHydtase"/>
</dbReference>